<evidence type="ECO:0000313" key="2">
    <source>
        <dbReference type="EMBL" id="PZX39259.1"/>
    </source>
</evidence>
<dbReference type="EMBL" id="QKZR01000004">
    <property type="protein sequence ID" value="PZX39259.1"/>
    <property type="molecule type" value="Genomic_DNA"/>
</dbReference>
<evidence type="ECO:0000256" key="1">
    <source>
        <dbReference type="SAM" id="Phobius"/>
    </source>
</evidence>
<evidence type="ECO:0000313" key="3">
    <source>
        <dbReference type="Proteomes" id="UP000248584"/>
    </source>
</evidence>
<comment type="caution">
    <text evidence="2">The sequence shown here is derived from an EMBL/GenBank/DDBJ whole genome shotgun (WGS) entry which is preliminary data.</text>
</comment>
<feature type="transmembrane region" description="Helical" evidence="1">
    <location>
        <begin position="6"/>
        <end position="27"/>
    </location>
</feature>
<keyword evidence="1" id="KW-0472">Membrane</keyword>
<keyword evidence="1" id="KW-0812">Transmembrane</keyword>
<dbReference type="RefSeq" id="WP_015364103.1">
    <property type="nucleotide sequence ID" value="NZ_QKZR01000004.1"/>
</dbReference>
<keyword evidence="3" id="KW-1185">Reference proteome</keyword>
<dbReference type="Proteomes" id="UP000248584">
    <property type="component" value="Unassembled WGS sequence"/>
</dbReference>
<proteinExistence type="predicted"/>
<feature type="transmembrane region" description="Helical" evidence="1">
    <location>
        <begin position="161"/>
        <end position="186"/>
    </location>
</feature>
<sequence length="189" mass="21429">MNDTQLIFITIGLISLFLIYQALRIFIKAYRCKTITEFPLENGEQNITFQKSGLYTISFIGARHVNFQRGFQLKMTSKSGAPIHLNQSIPQFTFRSKGIYGVTCWSFSIDSPRECDIVLSNIENLAFSQSQLSLKRIFTKEEPPKFVKVLIKEGITTFERLVSIIGLVLGVNGLGWGIMIGVFNMFDNI</sequence>
<name>A0ABX5PWM1_9FLAO</name>
<keyword evidence="1" id="KW-1133">Transmembrane helix</keyword>
<gene>
    <name evidence="2" type="ORF">LX97_02625</name>
</gene>
<protein>
    <submittedName>
        <fullName evidence="2">Uncharacterized protein</fullName>
    </submittedName>
</protein>
<organism evidence="2 3">
    <name type="scientific">Nonlabens dokdonensis</name>
    <dbReference type="NCBI Taxonomy" id="328515"/>
    <lineage>
        <taxon>Bacteria</taxon>
        <taxon>Pseudomonadati</taxon>
        <taxon>Bacteroidota</taxon>
        <taxon>Flavobacteriia</taxon>
        <taxon>Flavobacteriales</taxon>
        <taxon>Flavobacteriaceae</taxon>
        <taxon>Nonlabens</taxon>
    </lineage>
</organism>
<accession>A0ABX5PWM1</accession>
<reference evidence="2 3" key="1">
    <citation type="submission" date="2018-06" db="EMBL/GenBank/DDBJ databases">
        <title>Genomic Encyclopedia of Archaeal and Bacterial Type Strains, Phase II (KMG-II): from individual species to whole genera.</title>
        <authorList>
            <person name="Goeker M."/>
        </authorList>
    </citation>
    <scope>NUCLEOTIDE SEQUENCE [LARGE SCALE GENOMIC DNA]</scope>
    <source>
        <strain evidence="2 3">DSM 17205</strain>
    </source>
</reference>